<evidence type="ECO:0000313" key="2">
    <source>
        <dbReference type="Proteomes" id="UP001321477"/>
    </source>
</evidence>
<sequence length="58" mass="6370">MPDDDRAACGADLVDERGAERLDDLGRERIAHDPPHVVGLHEGFEARGSARIRGGFMR</sequence>
<dbReference type="Proteomes" id="UP001321477">
    <property type="component" value="Chromosome"/>
</dbReference>
<organism evidence="1 2">
    <name type="scientific">Agromyces marinus</name>
    <dbReference type="NCBI Taxonomy" id="1389020"/>
    <lineage>
        <taxon>Bacteria</taxon>
        <taxon>Bacillati</taxon>
        <taxon>Actinomycetota</taxon>
        <taxon>Actinomycetes</taxon>
        <taxon>Micrococcales</taxon>
        <taxon>Microbacteriaceae</taxon>
        <taxon>Agromyces</taxon>
    </lineage>
</organism>
<accession>A0ABN6Y935</accession>
<evidence type="ECO:0000313" key="1">
    <source>
        <dbReference type="EMBL" id="BDZ53713.1"/>
    </source>
</evidence>
<reference evidence="2" key="1">
    <citation type="journal article" date="2019" name="Int. J. Syst. Evol. Microbiol.">
        <title>The Global Catalogue of Microorganisms (GCM) 10K type strain sequencing project: providing services to taxonomists for standard genome sequencing and annotation.</title>
        <authorList>
            <consortium name="The Broad Institute Genomics Platform"/>
            <consortium name="The Broad Institute Genome Sequencing Center for Infectious Disease"/>
            <person name="Wu L."/>
            <person name="Ma J."/>
        </authorList>
    </citation>
    <scope>NUCLEOTIDE SEQUENCE [LARGE SCALE GENOMIC DNA]</scope>
    <source>
        <strain evidence="2">NBRC 109019</strain>
    </source>
</reference>
<gene>
    <name evidence="1" type="ORF">GCM10025870_07860</name>
</gene>
<name>A0ABN6Y935_9MICO</name>
<dbReference type="EMBL" id="AP027734">
    <property type="protein sequence ID" value="BDZ53713.1"/>
    <property type="molecule type" value="Genomic_DNA"/>
</dbReference>
<proteinExistence type="predicted"/>
<protein>
    <submittedName>
        <fullName evidence="1">Uncharacterized protein</fullName>
    </submittedName>
</protein>
<keyword evidence="2" id="KW-1185">Reference proteome</keyword>